<dbReference type="EMBL" id="ML737573">
    <property type="protein sequence ID" value="KAE8369540.1"/>
    <property type="molecule type" value="Genomic_DNA"/>
</dbReference>
<evidence type="ECO:0000313" key="3">
    <source>
        <dbReference type="Proteomes" id="UP000326268"/>
    </source>
</evidence>
<protein>
    <submittedName>
        <fullName evidence="2">Uncharacterized protein</fullName>
    </submittedName>
</protein>
<reference evidence="2 3" key="1">
    <citation type="submission" date="2019-04" db="EMBL/GenBank/DDBJ databases">
        <title>Friends and foes A comparative genomics studyof 23 Aspergillus species from section Flavi.</title>
        <authorList>
            <consortium name="DOE Joint Genome Institute"/>
            <person name="Kjaerbolling I."/>
            <person name="Vesth T."/>
            <person name="Frisvad J.C."/>
            <person name="Nybo J.L."/>
            <person name="Theobald S."/>
            <person name="Kildgaard S."/>
            <person name="Isbrandt T."/>
            <person name="Kuo A."/>
            <person name="Sato A."/>
            <person name="Lyhne E.K."/>
            <person name="Kogle M.E."/>
            <person name="Wiebenga A."/>
            <person name="Kun R.S."/>
            <person name="Lubbers R.J."/>
            <person name="Makela M.R."/>
            <person name="Barry K."/>
            <person name="Chovatia M."/>
            <person name="Clum A."/>
            <person name="Daum C."/>
            <person name="Haridas S."/>
            <person name="He G."/>
            <person name="LaButti K."/>
            <person name="Lipzen A."/>
            <person name="Mondo S."/>
            <person name="Riley R."/>
            <person name="Salamov A."/>
            <person name="Simmons B.A."/>
            <person name="Magnuson J.K."/>
            <person name="Henrissat B."/>
            <person name="Mortensen U.H."/>
            <person name="Larsen T.O."/>
            <person name="Devries R.P."/>
            <person name="Grigoriev I.V."/>
            <person name="Machida M."/>
            <person name="Baker S.E."/>
            <person name="Andersen M.R."/>
        </authorList>
    </citation>
    <scope>NUCLEOTIDE SEQUENCE [LARGE SCALE GENOMIC DNA]</scope>
    <source>
        <strain evidence="2 3">CBS 763.97</strain>
    </source>
</reference>
<dbReference type="AlphaFoldDB" id="A0A5N7ALF0"/>
<proteinExistence type="predicted"/>
<feature type="signal peptide" evidence="1">
    <location>
        <begin position="1"/>
        <end position="17"/>
    </location>
</feature>
<keyword evidence="1" id="KW-0732">Signal</keyword>
<dbReference type="GeneID" id="43649653"/>
<evidence type="ECO:0000256" key="1">
    <source>
        <dbReference type="SAM" id="SignalP"/>
    </source>
</evidence>
<accession>A0A5N7ALF0</accession>
<gene>
    <name evidence="2" type="ORF">BDV27DRAFT_120791</name>
</gene>
<organism evidence="2 3">
    <name type="scientific">Aspergillus caelatus</name>
    <dbReference type="NCBI Taxonomy" id="61420"/>
    <lineage>
        <taxon>Eukaryota</taxon>
        <taxon>Fungi</taxon>
        <taxon>Dikarya</taxon>
        <taxon>Ascomycota</taxon>
        <taxon>Pezizomycotina</taxon>
        <taxon>Eurotiomycetes</taxon>
        <taxon>Eurotiomycetidae</taxon>
        <taxon>Eurotiales</taxon>
        <taxon>Aspergillaceae</taxon>
        <taxon>Aspergillus</taxon>
        <taxon>Aspergillus subgen. Circumdati</taxon>
    </lineage>
</organism>
<evidence type="ECO:0000313" key="2">
    <source>
        <dbReference type="EMBL" id="KAE8369540.1"/>
    </source>
</evidence>
<dbReference type="RefSeq" id="XP_031932621.1">
    <property type="nucleotide sequence ID" value="XM_032065207.1"/>
</dbReference>
<feature type="chain" id="PRO_5024799514" evidence="1">
    <location>
        <begin position="18"/>
        <end position="69"/>
    </location>
</feature>
<keyword evidence="3" id="KW-1185">Reference proteome</keyword>
<sequence length="69" mass="6553">MRLSLVIIAFFYGAVMAAPIENGPGTNQVKPDGPTGGIGQAFGNAASSVGKGFGAAASGVGEGIGSAAN</sequence>
<dbReference type="Proteomes" id="UP000326268">
    <property type="component" value="Unassembled WGS sequence"/>
</dbReference>
<name>A0A5N7ALF0_9EURO</name>